<dbReference type="Proteomes" id="UP001152795">
    <property type="component" value="Unassembled WGS sequence"/>
</dbReference>
<keyword evidence="2" id="KW-1003">Cell membrane</keyword>
<dbReference type="Gene3D" id="1.20.1070.10">
    <property type="entry name" value="Rhodopsin 7-helix transmembrane proteins"/>
    <property type="match status" value="1"/>
</dbReference>
<accession>A0A7D9DCY1</accession>
<dbReference type="GO" id="GO:0045202">
    <property type="term" value="C:synapse"/>
    <property type="evidence" value="ECO:0007669"/>
    <property type="project" value="GOC"/>
</dbReference>
<evidence type="ECO:0000256" key="2">
    <source>
        <dbReference type="ARBA" id="ARBA00022475"/>
    </source>
</evidence>
<dbReference type="InterPro" id="IPR000276">
    <property type="entry name" value="GPCR_Rhodpsn"/>
</dbReference>
<evidence type="ECO:0000313" key="10">
    <source>
        <dbReference type="EMBL" id="CAB3981931.1"/>
    </source>
</evidence>
<dbReference type="SMART" id="SM01381">
    <property type="entry name" value="7TM_GPCR_Srsx"/>
    <property type="match status" value="1"/>
</dbReference>
<comment type="subcellular location">
    <subcellularLocation>
        <location evidence="1">Cell membrane</location>
        <topology evidence="1">Multi-pass membrane protein</topology>
    </subcellularLocation>
</comment>
<keyword evidence="5 9" id="KW-0297">G-protein coupled receptor</keyword>
<dbReference type="GO" id="GO:0004993">
    <property type="term" value="F:G protein-coupled serotonin receptor activity"/>
    <property type="evidence" value="ECO:0007669"/>
    <property type="project" value="TreeGrafter"/>
</dbReference>
<dbReference type="GO" id="GO:0005886">
    <property type="term" value="C:plasma membrane"/>
    <property type="evidence" value="ECO:0007669"/>
    <property type="project" value="UniProtKB-SubCell"/>
</dbReference>
<dbReference type="InterPro" id="IPR017452">
    <property type="entry name" value="GPCR_Rhodpsn_7TM"/>
</dbReference>
<organism evidence="10 11">
    <name type="scientific">Paramuricea clavata</name>
    <name type="common">Red gorgonian</name>
    <name type="synonym">Violescent sea-whip</name>
    <dbReference type="NCBI Taxonomy" id="317549"/>
    <lineage>
        <taxon>Eukaryota</taxon>
        <taxon>Metazoa</taxon>
        <taxon>Cnidaria</taxon>
        <taxon>Anthozoa</taxon>
        <taxon>Octocorallia</taxon>
        <taxon>Malacalcyonacea</taxon>
        <taxon>Plexauridae</taxon>
        <taxon>Paramuricea</taxon>
    </lineage>
</organism>
<dbReference type="EMBL" id="CACRXK020000445">
    <property type="protein sequence ID" value="CAB3981931.1"/>
    <property type="molecule type" value="Genomic_DNA"/>
</dbReference>
<evidence type="ECO:0000256" key="6">
    <source>
        <dbReference type="ARBA" id="ARBA00023136"/>
    </source>
</evidence>
<keyword evidence="3 9" id="KW-0812">Transmembrane</keyword>
<proteinExistence type="inferred from homology"/>
<dbReference type="Pfam" id="PF00001">
    <property type="entry name" value="7tm_1"/>
    <property type="match status" value="1"/>
</dbReference>
<dbReference type="PANTHER" id="PTHR24247">
    <property type="entry name" value="5-HYDROXYTRYPTAMINE RECEPTOR"/>
    <property type="match status" value="1"/>
</dbReference>
<dbReference type="PROSITE" id="PS50262">
    <property type="entry name" value="G_PROTEIN_RECEP_F1_2"/>
    <property type="match status" value="1"/>
</dbReference>
<evidence type="ECO:0000256" key="8">
    <source>
        <dbReference type="ARBA" id="ARBA00023224"/>
    </source>
</evidence>
<comment type="caution">
    <text evidence="10">The sequence shown here is derived from an EMBL/GenBank/DDBJ whole genome shotgun (WGS) entry which is preliminary data.</text>
</comment>
<dbReference type="OrthoDB" id="5977652at2759"/>
<keyword evidence="11" id="KW-1185">Reference proteome</keyword>
<evidence type="ECO:0000256" key="7">
    <source>
        <dbReference type="ARBA" id="ARBA00023170"/>
    </source>
</evidence>
<protein>
    <submittedName>
        <fullName evidence="10">Histamine H2 receptor-like</fullName>
    </submittedName>
</protein>
<name>A0A7D9DCY1_PARCT</name>
<evidence type="ECO:0000256" key="9">
    <source>
        <dbReference type="RuleBase" id="RU000688"/>
    </source>
</evidence>
<keyword evidence="7 9" id="KW-0675">Receptor</keyword>
<dbReference type="GO" id="GO:0007187">
    <property type="term" value="P:G protein-coupled receptor signaling pathway, coupled to cyclic nucleotide second messenger"/>
    <property type="evidence" value="ECO:0007669"/>
    <property type="project" value="TreeGrafter"/>
</dbReference>
<dbReference type="GO" id="GO:0030594">
    <property type="term" value="F:neurotransmitter receptor activity"/>
    <property type="evidence" value="ECO:0007669"/>
    <property type="project" value="TreeGrafter"/>
</dbReference>
<dbReference type="GO" id="GO:0007268">
    <property type="term" value="P:chemical synaptic transmission"/>
    <property type="evidence" value="ECO:0007669"/>
    <property type="project" value="TreeGrafter"/>
</dbReference>
<evidence type="ECO:0000256" key="5">
    <source>
        <dbReference type="ARBA" id="ARBA00023040"/>
    </source>
</evidence>
<evidence type="ECO:0000313" key="11">
    <source>
        <dbReference type="Proteomes" id="UP001152795"/>
    </source>
</evidence>
<dbReference type="GO" id="GO:0030425">
    <property type="term" value="C:dendrite"/>
    <property type="evidence" value="ECO:0007669"/>
    <property type="project" value="TreeGrafter"/>
</dbReference>
<evidence type="ECO:0000256" key="1">
    <source>
        <dbReference type="ARBA" id="ARBA00004651"/>
    </source>
</evidence>
<evidence type="ECO:0000256" key="4">
    <source>
        <dbReference type="ARBA" id="ARBA00022989"/>
    </source>
</evidence>
<sequence length="365" mass="42349">MDGSPNTSSDEIFPKNDTQDRLALNTDLTSAIIAAVMVFTIFGNALVLFAFYVQPHLRKVKYFPIISLALADVLCAVTAMPLYITKKSAASEDIDSRLVCDLYRFSYFFTEYASIMSLMAISIERFLNIKYPLKYRNSVRARVMICVLVACWVEALIVSTMPFYWRNEKDMECRNSPTSTWSLMVISVNVLTPFVFMFTSHCYIYWKTLSEFGHNEKYSSTPNHLRRKTVIRAEKWKIERKATISFSVVIGVFIICWGPSTFYYFFQSIHPQWFDGSFQRHKDIFGAMVKILTFCNSFMNPVIYFWLNMEFRNAFVRVLKREWQARSRAGTANSLTMMSLGSVELKKTKKSEYQILIFTSIKSHG</sequence>
<keyword evidence="6" id="KW-0472">Membrane</keyword>
<gene>
    <name evidence="10" type="ORF">PACLA_8A077677</name>
</gene>
<dbReference type="SUPFAM" id="SSF81321">
    <property type="entry name" value="Family A G protein-coupled receptor-like"/>
    <property type="match status" value="1"/>
</dbReference>
<dbReference type="AlphaFoldDB" id="A0A7D9DCY1"/>
<comment type="similarity">
    <text evidence="9">Belongs to the G-protein coupled receptor 1 family.</text>
</comment>
<dbReference type="PRINTS" id="PR00237">
    <property type="entry name" value="GPCRRHODOPSN"/>
</dbReference>
<keyword evidence="4" id="KW-1133">Transmembrane helix</keyword>
<keyword evidence="8 9" id="KW-0807">Transducer</keyword>
<reference evidence="10" key="1">
    <citation type="submission" date="2020-04" db="EMBL/GenBank/DDBJ databases">
        <authorList>
            <person name="Alioto T."/>
            <person name="Alioto T."/>
            <person name="Gomez Garrido J."/>
        </authorList>
    </citation>
    <scope>NUCLEOTIDE SEQUENCE</scope>
    <source>
        <strain evidence="10">A484AB</strain>
    </source>
</reference>
<dbReference type="PROSITE" id="PS00237">
    <property type="entry name" value="G_PROTEIN_RECEP_F1_1"/>
    <property type="match status" value="1"/>
</dbReference>
<evidence type="ECO:0000256" key="3">
    <source>
        <dbReference type="ARBA" id="ARBA00022692"/>
    </source>
</evidence>